<protein>
    <recommendedName>
        <fullName evidence="2">DUF6532 domain-containing protein</fullName>
    </recommendedName>
</protein>
<organism evidence="3 4">
    <name type="scientific">Dendrothele bispora (strain CBS 962.96)</name>
    <dbReference type="NCBI Taxonomy" id="1314807"/>
    <lineage>
        <taxon>Eukaryota</taxon>
        <taxon>Fungi</taxon>
        <taxon>Dikarya</taxon>
        <taxon>Basidiomycota</taxon>
        <taxon>Agaricomycotina</taxon>
        <taxon>Agaricomycetes</taxon>
        <taxon>Agaricomycetidae</taxon>
        <taxon>Agaricales</taxon>
        <taxon>Agaricales incertae sedis</taxon>
        <taxon>Dendrothele</taxon>
    </lineage>
</organism>
<feature type="compositionally biased region" description="Acidic residues" evidence="1">
    <location>
        <begin position="115"/>
        <end position="137"/>
    </location>
</feature>
<feature type="compositionally biased region" description="Polar residues" evidence="1">
    <location>
        <begin position="153"/>
        <end position="176"/>
    </location>
</feature>
<feature type="compositionally biased region" description="Polar residues" evidence="1">
    <location>
        <begin position="46"/>
        <end position="64"/>
    </location>
</feature>
<evidence type="ECO:0000313" key="4">
    <source>
        <dbReference type="Proteomes" id="UP000297245"/>
    </source>
</evidence>
<gene>
    <name evidence="3" type="ORF">K435DRAFT_969209</name>
</gene>
<evidence type="ECO:0000313" key="3">
    <source>
        <dbReference type="EMBL" id="THU89196.1"/>
    </source>
</evidence>
<evidence type="ECO:0000256" key="1">
    <source>
        <dbReference type="SAM" id="MobiDB-lite"/>
    </source>
</evidence>
<feature type="domain" description="DUF6532" evidence="2">
    <location>
        <begin position="304"/>
        <end position="511"/>
    </location>
</feature>
<dbReference type="EMBL" id="ML179378">
    <property type="protein sequence ID" value="THU89196.1"/>
    <property type="molecule type" value="Genomic_DNA"/>
</dbReference>
<reference evidence="3 4" key="1">
    <citation type="journal article" date="2019" name="Nat. Ecol. Evol.">
        <title>Megaphylogeny resolves global patterns of mushroom evolution.</title>
        <authorList>
            <person name="Varga T."/>
            <person name="Krizsan K."/>
            <person name="Foldi C."/>
            <person name="Dima B."/>
            <person name="Sanchez-Garcia M."/>
            <person name="Sanchez-Ramirez S."/>
            <person name="Szollosi G.J."/>
            <person name="Szarkandi J.G."/>
            <person name="Papp V."/>
            <person name="Albert L."/>
            <person name="Andreopoulos W."/>
            <person name="Angelini C."/>
            <person name="Antonin V."/>
            <person name="Barry K.W."/>
            <person name="Bougher N.L."/>
            <person name="Buchanan P."/>
            <person name="Buyck B."/>
            <person name="Bense V."/>
            <person name="Catcheside P."/>
            <person name="Chovatia M."/>
            <person name="Cooper J."/>
            <person name="Damon W."/>
            <person name="Desjardin D."/>
            <person name="Finy P."/>
            <person name="Geml J."/>
            <person name="Haridas S."/>
            <person name="Hughes K."/>
            <person name="Justo A."/>
            <person name="Karasinski D."/>
            <person name="Kautmanova I."/>
            <person name="Kiss B."/>
            <person name="Kocsube S."/>
            <person name="Kotiranta H."/>
            <person name="LaButti K.M."/>
            <person name="Lechner B.E."/>
            <person name="Liimatainen K."/>
            <person name="Lipzen A."/>
            <person name="Lukacs Z."/>
            <person name="Mihaltcheva S."/>
            <person name="Morgado L.N."/>
            <person name="Niskanen T."/>
            <person name="Noordeloos M.E."/>
            <person name="Ohm R.A."/>
            <person name="Ortiz-Santana B."/>
            <person name="Ovrebo C."/>
            <person name="Racz N."/>
            <person name="Riley R."/>
            <person name="Savchenko A."/>
            <person name="Shiryaev A."/>
            <person name="Soop K."/>
            <person name="Spirin V."/>
            <person name="Szebenyi C."/>
            <person name="Tomsovsky M."/>
            <person name="Tulloss R.E."/>
            <person name="Uehling J."/>
            <person name="Grigoriev I.V."/>
            <person name="Vagvolgyi C."/>
            <person name="Papp T."/>
            <person name="Martin F.M."/>
            <person name="Miettinen O."/>
            <person name="Hibbett D.S."/>
            <person name="Nagy L.G."/>
        </authorList>
    </citation>
    <scope>NUCLEOTIDE SEQUENCE [LARGE SCALE GENOMIC DNA]</scope>
    <source>
        <strain evidence="3 4">CBS 962.96</strain>
    </source>
</reference>
<dbReference type="AlphaFoldDB" id="A0A4S8LJ50"/>
<keyword evidence="4" id="KW-1185">Reference proteome</keyword>
<dbReference type="Pfam" id="PF20149">
    <property type="entry name" value="DUF6532"/>
    <property type="match status" value="1"/>
</dbReference>
<evidence type="ECO:0000259" key="2">
    <source>
        <dbReference type="Pfam" id="PF20149"/>
    </source>
</evidence>
<dbReference type="OrthoDB" id="3225557at2759"/>
<dbReference type="Proteomes" id="UP000297245">
    <property type="component" value="Unassembled WGS sequence"/>
</dbReference>
<proteinExistence type="predicted"/>
<name>A0A4S8LJ50_DENBC</name>
<sequence>MPSGNTRSSQRLREGSNKPQAQAKQKRKSAPENNAAPAKKLKEGSKTSGGKTNRSSASKTSNHVPFSIDEPESEEDIVIIRRNPKITGNKKSVKAANRAEVIDEASTDSERESTQDSDDSEDPSVDMEAVDFFDDEAPVFVQADSEDEDTHQRNYSCSSSRASNTDFGSLPPSTDTEGVLSGVDDDNNDDVPIVQPKSRSGKKAKKLEAERPQVMHRNPIPQPAVMPSLTVASRLPTTATAVLQPAATGTPATQSGPLYSPVQPWLAHTNIGTVVKGRTTVLSTLSTQTKTIRSLIDRSIKLGKLNMLTNSTYCPVNNELKSIANASLINAAQEMELDGKNNFIQRLEEDDHNTYAKPLLNYVSHRIGLERKDLKQTQTSTVLSAFGFGNDAAGRSKAQQLVMNYTYHYASLASGEYDGSKPFEHAALSAYIGAMFFGTHPYSSILTSNKDLFVSSIPTKAGELEFPKGLVAISVVAIHAILSDYSRQCHENFPSKELGGVWKTAIAILDNLERVNKTRYHNTMHKLYLSASGSLPLAKHGLTNQQIFDSVDWSAFAEEPVPTDEASGP</sequence>
<feature type="region of interest" description="Disordered" evidence="1">
    <location>
        <begin position="1"/>
        <end position="211"/>
    </location>
</feature>
<accession>A0A4S8LJ50</accession>
<dbReference type="InterPro" id="IPR045341">
    <property type="entry name" value="DUF6532"/>
</dbReference>